<accession>A0A174DHW4</accession>
<evidence type="ECO:0000259" key="2">
    <source>
        <dbReference type="Pfam" id="PF01361"/>
    </source>
</evidence>
<keyword evidence="4" id="KW-1185">Reference proteome</keyword>
<sequence length="114" mass="13110">MPFIDSKVTVSLSENQKESLKDELGKIIDEIPGKSQKFLMLGFQDNFPLYFKGEKLDYGAFIEVKMFGRATEDSLNRATKEICDLYKEALNIPPKSIYVKFEEVDNWGWNGANF</sequence>
<comment type="caution">
    <text evidence="3">The sequence shown here is derived from an EMBL/GenBank/DDBJ whole genome shotgun (WGS) entry which is preliminary data.</text>
</comment>
<dbReference type="RefSeq" id="WP_027097863.1">
    <property type="nucleotide sequence ID" value="NZ_CABHIH010000001.1"/>
</dbReference>
<dbReference type="InterPro" id="IPR004370">
    <property type="entry name" value="4-OT-like_dom"/>
</dbReference>
<organism evidence="3 4">
    <name type="scientific">Clostridium paraputrificum</name>
    <dbReference type="NCBI Taxonomy" id="29363"/>
    <lineage>
        <taxon>Bacteria</taxon>
        <taxon>Bacillati</taxon>
        <taxon>Bacillota</taxon>
        <taxon>Clostridia</taxon>
        <taxon>Eubacteriales</taxon>
        <taxon>Clostridiaceae</taxon>
        <taxon>Clostridium</taxon>
    </lineage>
</organism>
<dbReference type="Gene3D" id="3.30.429.10">
    <property type="entry name" value="Macrophage Migration Inhibitory Factor"/>
    <property type="match status" value="1"/>
</dbReference>
<dbReference type="eggNOG" id="COG1942">
    <property type="taxonomic scope" value="Bacteria"/>
</dbReference>
<feature type="domain" description="4-oxalocrotonate tautomerase-like" evidence="2">
    <location>
        <begin position="61"/>
        <end position="109"/>
    </location>
</feature>
<name>A0A174DHW4_9CLOT</name>
<evidence type="ECO:0000313" key="3">
    <source>
        <dbReference type="EMBL" id="OBY11398.1"/>
    </source>
</evidence>
<evidence type="ECO:0000256" key="1">
    <source>
        <dbReference type="ARBA" id="ARBA00023235"/>
    </source>
</evidence>
<dbReference type="Proteomes" id="UP000092714">
    <property type="component" value="Unassembled WGS sequence"/>
</dbReference>
<dbReference type="AlphaFoldDB" id="A0A174DHW4"/>
<evidence type="ECO:0000313" key="4">
    <source>
        <dbReference type="Proteomes" id="UP000092714"/>
    </source>
</evidence>
<dbReference type="EMBL" id="MAPZ01000014">
    <property type="protein sequence ID" value="OBY11398.1"/>
    <property type="molecule type" value="Genomic_DNA"/>
</dbReference>
<gene>
    <name evidence="3" type="ORF">CP373A1_05440</name>
</gene>
<protein>
    <recommendedName>
        <fullName evidence="2">4-oxalocrotonate tautomerase-like domain-containing protein</fullName>
    </recommendedName>
</protein>
<dbReference type="Pfam" id="PF01361">
    <property type="entry name" value="Tautomerase"/>
    <property type="match status" value="1"/>
</dbReference>
<dbReference type="GeneID" id="42775693"/>
<dbReference type="GO" id="GO:0016853">
    <property type="term" value="F:isomerase activity"/>
    <property type="evidence" value="ECO:0007669"/>
    <property type="project" value="UniProtKB-KW"/>
</dbReference>
<proteinExistence type="predicted"/>
<keyword evidence="1" id="KW-0413">Isomerase</keyword>
<dbReference type="SUPFAM" id="SSF55331">
    <property type="entry name" value="Tautomerase/MIF"/>
    <property type="match status" value="1"/>
</dbReference>
<dbReference type="InterPro" id="IPR014347">
    <property type="entry name" value="Tautomerase/MIF_sf"/>
</dbReference>
<reference evidence="3 4" key="1">
    <citation type="submission" date="2016-06" db="EMBL/GenBank/DDBJ databases">
        <authorList>
            <person name="Kjaerup R.B."/>
            <person name="Dalgaard T.S."/>
            <person name="Juul-Madsen H.R."/>
        </authorList>
    </citation>
    <scope>NUCLEOTIDE SEQUENCE [LARGE SCALE GENOMIC DNA]</scope>
    <source>
        <strain evidence="3 4">373-A1</strain>
    </source>
</reference>
<dbReference type="OrthoDB" id="5769863at2"/>